<dbReference type="Gene3D" id="6.10.250.1760">
    <property type="match status" value="1"/>
</dbReference>
<dbReference type="Gene3D" id="3.30.559.70">
    <property type="entry name" value="Choline/Carnitine o-acyltransferase, domain 2"/>
    <property type="match status" value="1"/>
</dbReference>
<dbReference type="InterPro" id="IPR000542">
    <property type="entry name" value="Carn_acyl_trans"/>
</dbReference>
<dbReference type="AlphaFoldDB" id="A0A087T0A9"/>
<evidence type="ECO:0000256" key="6">
    <source>
        <dbReference type="ARBA" id="ARBA00022989"/>
    </source>
</evidence>
<dbReference type="OMA" id="ETHGHIS"/>
<gene>
    <name evidence="13" type="ORF">X975_12723</name>
</gene>
<feature type="transmembrane region" description="Helical" evidence="10">
    <location>
        <begin position="95"/>
        <end position="121"/>
    </location>
</feature>
<evidence type="ECO:0000256" key="5">
    <source>
        <dbReference type="ARBA" id="ARBA00022832"/>
    </source>
</evidence>
<evidence type="ECO:0000256" key="7">
    <source>
        <dbReference type="ARBA" id="ARBA00023098"/>
    </source>
</evidence>
<comment type="subcellular location">
    <subcellularLocation>
        <location evidence="1">Membrane</location>
        <topology evidence="1">Multi-pass membrane protein</topology>
    </subcellularLocation>
</comment>
<dbReference type="Proteomes" id="UP000054359">
    <property type="component" value="Unassembled WGS sequence"/>
</dbReference>
<dbReference type="InterPro" id="IPR039551">
    <property type="entry name" value="Cho/carn_acyl_trans"/>
</dbReference>
<dbReference type="EMBL" id="KK112782">
    <property type="protein sequence ID" value="KFM58548.1"/>
    <property type="molecule type" value="Genomic_DNA"/>
</dbReference>
<dbReference type="GO" id="GO:0016020">
    <property type="term" value="C:membrane"/>
    <property type="evidence" value="ECO:0007669"/>
    <property type="project" value="UniProtKB-SubCell"/>
</dbReference>
<feature type="transmembrane region" description="Helical" evidence="10">
    <location>
        <begin position="50"/>
        <end position="75"/>
    </location>
</feature>
<keyword evidence="3 13" id="KW-0808">Transferase</keyword>
<evidence type="ECO:0000256" key="3">
    <source>
        <dbReference type="ARBA" id="ARBA00022679"/>
    </source>
</evidence>
<accession>A0A087T0A9</accession>
<dbReference type="PROSITE" id="PS00439">
    <property type="entry name" value="ACYLTRANSF_C_1"/>
    <property type="match status" value="1"/>
</dbReference>
<dbReference type="OrthoDB" id="240216at2759"/>
<dbReference type="SUPFAM" id="SSF52777">
    <property type="entry name" value="CoA-dependent acyltransferases"/>
    <property type="match status" value="1"/>
</dbReference>
<dbReference type="STRING" id="407821.A0A087T0A9"/>
<reference evidence="13 14" key="1">
    <citation type="submission" date="2013-11" db="EMBL/GenBank/DDBJ databases">
        <title>Genome sequencing of Stegodyphus mimosarum.</title>
        <authorList>
            <person name="Bechsgaard J."/>
        </authorList>
    </citation>
    <scope>NUCLEOTIDE SEQUENCE [LARGE SCALE GENOMIC DNA]</scope>
</reference>
<keyword evidence="14" id="KW-1185">Reference proteome</keyword>
<evidence type="ECO:0000313" key="13">
    <source>
        <dbReference type="EMBL" id="KFM58548.1"/>
    </source>
</evidence>
<organism evidence="13 14">
    <name type="scientific">Stegodyphus mimosarum</name>
    <name type="common">African social velvet spider</name>
    <dbReference type="NCBI Taxonomy" id="407821"/>
    <lineage>
        <taxon>Eukaryota</taxon>
        <taxon>Metazoa</taxon>
        <taxon>Ecdysozoa</taxon>
        <taxon>Arthropoda</taxon>
        <taxon>Chelicerata</taxon>
        <taxon>Arachnida</taxon>
        <taxon>Araneae</taxon>
        <taxon>Araneomorphae</taxon>
        <taxon>Entelegynae</taxon>
        <taxon>Eresoidea</taxon>
        <taxon>Eresidae</taxon>
        <taxon>Stegodyphus</taxon>
    </lineage>
</organism>
<dbReference type="InterPro" id="IPR023213">
    <property type="entry name" value="CAT-like_dom_sf"/>
</dbReference>
<comment type="similarity">
    <text evidence="2">Belongs to the carnitine/choline acetyltransferase family.</text>
</comment>
<dbReference type="GO" id="GO:0009437">
    <property type="term" value="P:carnitine metabolic process"/>
    <property type="evidence" value="ECO:0007669"/>
    <property type="project" value="TreeGrafter"/>
</dbReference>
<evidence type="ECO:0000256" key="2">
    <source>
        <dbReference type="ARBA" id="ARBA00005232"/>
    </source>
</evidence>
<dbReference type="UniPathway" id="UPA00659"/>
<keyword evidence="5" id="KW-0276">Fatty acid metabolism</keyword>
<protein>
    <submittedName>
        <fullName evidence="13">Carnitine O-palmitoyltransferase 1, muscle isoform</fullName>
    </submittedName>
</protein>
<evidence type="ECO:0000313" key="14">
    <source>
        <dbReference type="Proteomes" id="UP000054359"/>
    </source>
</evidence>
<dbReference type="GO" id="GO:0004095">
    <property type="term" value="F:carnitine O-palmitoyltransferase activity"/>
    <property type="evidence" value="ECO:0007669"/>
    <property type="project" value="TreeGrafter"/>
</dbReference>
<dbReference type="Pfam" id="PF16484">
    <property type="entry name" value="CPT_N"/>
    <property type="match status" value="1"/>
</dbReference>
<evidence type="ECO:0000259" key="11">
    <source>
        <dbReference type="Pfam" id="PF00755"/>
    </source>
</evidence>
<evidence type="ECO:0000259" key="12">
    <source>
        <dbReference type="Pfam" id="PF16484"/>
    </source>
</evidence>
<evidence type="ECO:0000256" key="8">
    <source>
        <dbReference type="ARBA" id="ARBA00023136"/>
    </source>
</evidence>
<keyword evidence="4 10" id="KW-0812">Transmembrane</keyword>
<dbReference type="InterPro" id="IPR042231">
    <property type="entry name" value="Cho/carn_acyl_trans_2"/>
</dbReference>
<keyword evidence="6 10" id="KW-1133">Transmembrane helix</keyword>
<proteinExistence type="inferred from homology"/>
<dbReference type="InterPro" id="IPR032476">
    <property type="entry name" value="CPT_N"/>
</dbReference>
<keyword evidence="8 10" id="KW-0472">Membrane</keyword>
<evidence type="ECO:0000256" key="4">
    <source>
        <dbReference type="ARBA" id="ARBA00022692"/>
    </source>
</evidence>
<dbReference type="GO" id="GO:0005739">
    <property type="term" value="C:mitochondrion"/>
    <property type="evidence" value="ECO:0007669"/>
    <property type="project" value="TreeGrafter"/>
</dbReference>
<feature type="non-terminal residue" evidence="13">
    <location>
        <position position="331"/>
    </location>
</feature>
<feature type="domain" description="Carnitine O-palmitoyltransferase N-terminal" evidence="12">
    <location>
        <begin position="1"/>
        <end position="46"/>
    </location>
</feature>
<dbReference type="Pfam" id="PF00755">
    <property type="entry name" value="Carn_acyltransf"/>
    <property type="match status" value="1"/>
</dbReference>
<evidence type="ECO:0000256" key="10">
    <source>
        <dbReference type="SAM" id="Phobius"/>
    </source>
</evidence>
<dbReference type="Gene3D" id="3.30.559.10">
    <property type="entry name" value="Chloramphenicol acetyltransferase-like domain"/>
    <property type="match status" value="1"/>
</dbReference>
<sequence length="331" mass="38404">MAEAHVAVAFSFAITHEGVNINYDREVLSLVWNSGLWSWKKRFARFMNNIHCGIYPASLSSLFVLIALVTALFLANVDVSFGGIKQLESFFPGESLAPFTVQLAACIAYSFCLWVTIILFLRYTLKLLLMYKGWMFEGRGAKKTSLKTYIWAALVRTLTMKRRPMLYSFQSSLPRLPLPSLEDTMSRYLLSVRPLLDDEQYEKMKQMTNEFQSGVGRKLQRYLWLKSWWSSNYVTDWWEDYVYLSGRSPLLVYSNCYGLDYMPLPTTSQTARAANFIYAALTFRKLLNNQTLKPVTIQNFIPLCAWQYERMFNTTRVPDVEKDRVVHLSDS</sequence>
<keyword evidence="9" id="KW-0012">Acyltransferase</keyword>
<name>A0A087T0A9_STEMI</name>
<evidence type="ECO:0000256" key="9">
    <source>
        <dbReference type="ARBA" id="ARBA00023315"/>
    </source>
</evidence>
<feature type="domain" description="Choline/carnitine acyltransferase" evidence="11">
    <location>
        <begin position="176"/>
        <end position="330"/>
    </location>
</feature>
<dbReference type="GO" id="GO:0006635">
    <property type="term" value="P:fatty acid beta-oxidation"/>
    <property type="evidence" value="ECO:0007669"/>
    <property type="project" value="UniProtKB-UniPathway"/>
</dbReference>
<evidence type="ECO:0000256" key="1">
    <source>
        <dbReference type="ARBA" id="ARBA00004141"/>
    </source>
</evidence>
<dbReference type="PANTHER" id="PTHR22589:SF31">
    <property type="entry name" value="CARNITINE O-PALMITOYLTRANSFERASE"/>
    <property type="match status" value="1"/>
</dbReference>
<dbReference type="PANTHER" id="PTHR22589">
    <property type="entry name" value="CARNITINE O-ACYLTRANSFERASE"/>
    <property type="match status" value="1"/>
</dbReference>
<keyword evidence="7" id="KW-0443">Lipid metabolism</keyword>